<dbReference type="CDD" id="cd05930">
    <property type="entry name" value="A_NRPS"/>
    <property type="match status" value="1"/>
</dbReference>
<evidence type="ECO:0000256" key="2">
    <source>
        <dbReference type="ARBA" id="ARBA00022553"/>
    </source>
</evidence>
<name>A0A261UND4_9BORD</name>
<accession>A0A261UND4</accession>
<dbReference type="Gene3D" id="1.10.1200.10">
    <property type="entry name" value="ACP-like"/>
    <property type="match status" value="1"/>
</dbReference>
<dbReference type="SMART" id="SM00824">
    <property type="entry name" value="PKS_TE"/>
    <property type="match status" value="1"/>
</dbReference>
<dbReference type="Pfam" id="PF00501">
    <property type="entry name" value="AMP-binding"/>
    <property type="match status" value="1"/>
</dbReference>
<keyword evidence="1" id="KW-0596">Phosphopantetheine</keyword>
<feature type="domain" description="Carrier" evidence="4">
    <location>
        <begin position="539"/>
        <end position="613"/>
    </location>
</feature>
<dbReference type="Gene3D" id="3.40.50.12780">
    <property type="entry name" value="N-terminal domain of ligase-like"/>
    <property type="match status" value="1"/>
</dbReference>
<dbReference type="OrthoDB" id="6297021at2"/>
<dbReference type="GO" id="GO:0005737">
    <property type="term" value="C:cytoplasm"/>
    <property type="evidence" value="ECO:0007669"/>
    <property type="project" value="TreeGrafter"/>
</dbReference>
<dbReference type="InterPro" id="IPR009081">
    <property type="entry name" value="PP-bd_ACP"/>
</dbReference>
<dbReference type="PROSITE" id="PS50075">
    <property type="entry name" value="CARRIER"/>
    <property type="match status" value="1"/>
</dbReference>
<dbReference type="PANTHER" id="PTHR45527">
    <property type="entry name" value="NONRIBOSOMAL PEPTIDE SYNTHETASE"/>
    <property type="match status" value="1"/>
</dbReference>
<dbReference type="InterPro" id="IPR042099">
    <property type="entry name" value="ANL_N_sf"/>
</dbReference>
<dbReference type="SMART" id="SM00823">
    <property type="entry name" value="PKS_PP"/>
    <property type="match status" value="1"/>
</dbReference>
<dbReference type="NCBIfam" id="TIGR01733">
    <property type="entry name" value="AA-adenyl-dom"/>
    <property type="match status" value="1"/>
</dbReference>
<dbReference type="GO" id="GO:0044550">
    <property type="term" value="P:secondary metabolite biosynthetic process"/>
    <property type="evidence" value="ECO:0007669"/>
    <property type="project" value="TreeGrafter"/>
</dbReference>
<keyword evidence="6" id="KW-1185">Reference proteome</keyword>
<dbReference type="InterPro" id="IPR045851">
    <property type="entry name" value="AMP-bd_C_sf"/>
</dbReference>
<dbReference type="InterPro" id="IPR020802">
    <property type="entry name" value="TesA-like"/>
</dbReference>
<dbReference type="SUPFAM" id="SSF47336">
    <property type="entry name" value="ACP-like"/>
    <property type="match status" value="1"/>
</dbReference>
<dbReference type="Gene3D" id="3.30.300.30">
    <property type="match status" value="1"/>
</dbReference>
<gene>
    <name evidence="5" type="ORF">CAL28_24910</name>
</gene>
<evidence type="ECO:0000259" key="4">
    <source>
        <dbReference type="PROSITE" id="PS50075"/>
    </source>
</evidence>
<dbReference type="EMBL" id="NEVS01000004">
    <property type="protein sequence ID" value="OZI62423.1"/>
    <property type="molecule type" value="Genomic_DNA"/>
</dbReference>
<dbReference type="InterPro" id="IPR020806">
    <property type="entry name" value="PKS_PP-bd"/>
</dbReference>
<dbReference type="GO" id="GO:0031177">
    <property type="term" value="F:phosphopantetheine binding"/>
    <property type="evidence" value="ECO:0007669"/>
    <property type="project" value="InterPro"/>
</dbReference>
<feature type="compositionally biased region" description="Polar residues" evidence="3">
    <location>
        <begin position="8"/>
        <end position="18"/>
    </location>
</feature>
<reference evidence="6" key="1">
    <citation type="submission" date="2017-05" db="EMBL/GenBank/DDBJ databases">
        <title>Complete and WGS of Bordetella genogroups.</title>
        <authorList>
            <person name="Spilker T."/>
            <person name="Lipuma J."/>
        </authorList>
    </citation>
    <scope>NUCLEOTIDE SEQUENCE [LARGE SCALE GENOMIC DNA]</scope>
    <source>
        <strain evidence="6">AU8856</strain>
    </source>
</reference>
<protein>
    <recommendedName>
        <fullName evidence="4">Carrier domain-containing protein</fullName>
    </recommendedName>
</protein>
<evidence type="ECO:0000256" key="1">
    <source>
        <dbReference type="ARBA" id="ARBA00022450"/>
    </source>
</evidence>
<feature type="region of interest" description="Disordered" evidence="3">
    <location>
        <begin position="520"/>
        <end position="540"/>
    </location>
</feature>
<sequence length="890" mass="94925">MCVRSHSTRNISPTTGPASSMVERKSAMRTPTPLDHFDLVSRAMAARPAILHRDRTCSYAELQLAAERVAARLHAHGAGPGSTVGIALDRSIEWVIAMLGILKCGAAYLPLDPAYPEERLALYIADSGAHHVICDGATRRLSPRNALPIDELAAPGTAPARLAGEPVDGACPGYLLYTSGSTGRPKGVVVSRDALAYQMNWFIREFACSAQDVFLHKTPTAFDASVWEYLAPLMVGATMVIADNTPDAIAQAARRHGATLLQAVPAMLQVLAEPAALRDLASLRLLFSGGEPLPRQLVTRIQAHLPIPVVNLYGPTEATVQCAYHACRPGDTDMRDPVPLGRPLPGTSFHIDADAADGSGELIIDGPGVASGYHGQPELTAARFGISPTGGRTYRSGDRVMRDPLGDYVFLGRTDNQVKLRGLRVEPEEIEHALLRSIPALRAAVAIVNDAQQIEVFLDIPAADWNEAAARAAMAAALPAFMQPLLYTRLDSLPALPNGKRDRAAVRLLSASRSMRPVPAATSLEPAAGGSAQATQSPSVPDDVAARVRAAWAGLLPLDRGDDSHFFRAGGHSLLAMQLIATLNRDFDLKLSAGALFAQPTLGALTRMVEAAVLDTGTRPLPASVARLGGPAGAQRVWFVHPAGGGIWCYRDIAQSANAMESYGIACEPLDDAGAYETDMRRMARRYAQEVLAQQPDGPVVLCGYSFGGNVAYEMAVHLQSLGIEPALLVLLDTYISRPTGADTLDFIASYARKLVNGGPQAPSRGELGAMPVGRRNLLLLDMGIHGGHLPAGATLRDVEQGLAMWIANNQAAETHEPTEIFEGPSLFIRCTGNTRDSLQGWPSLLKWLHVQDVAADHYTVYQTPTAAAVAALIEAAIQRSMQRKVHAMA</sequence>
<dbReference type="InterPro" id="IPR001031">
    <property type="entry name" value="Thioesterase"/>
</dbReference>
<dbReference type="Pfam" id="PF00975">
    <property type="entry name" value="Thioesterase"/>
    <property type="match status" value="1"/>
</dbReference>
<dbReference type="Gene3D" id="3.40.50.1820">
    <property type="entry name" value="alpha/beta hydrolase"/>
    <property type="match status" value="1"/>
</dbReference>
<dbReference type="InterPro" id="IPR029058">
    <property type="entry name" value="AB_hydrolase_fold"/>
</dbReference>
<dbReference type="InterPro" id="IPR036736">
    <property type="entry name" value="ACP-like_sf"/>
</dbReference>
<dbReference type="AlphaFoldDB" id="A0A261UND4"/>
<dbReference type="SUPFAM" id="SSF53474">
    <property type="entry name" value="alpha/beta-Hydrolases"/>
    <property type="match status" value="1"/>
</dbReference>
<dbReference type="Proteomes" id="UP000215767">
    <property type="component" value="Unassembled WGS sequence"/>
</dbReference>
<dbReference type="InterPro" id="IPR000873">
    <property type="entry name" value="AMP-dep_synth/lig_dom"/>
</dbReference>
<comment type="caution">
    <text evidence="5">The sequence shown here is derived from an EMBL/GenBank/DDBJ whole genome shotgun (WGS) entry which is preliminary data.</text>
</comment>
<evidence type="ECO:0000256" key="3">
    <source>
        <dbReference type="SAM" id="MobiDB-lite"/>
    </source>
</evidence>
<dbReference type="SUPFAM" id="SSF56801">
    <property type="entry name" value="Acetyl-CoA synthetase-like"/>
    <property type="match status" value="1"/>
</dbReference>
<dbReference type="GO" id="GO:0043041">
    <property type="term" value="P:amino acid activation for nonribosomal peptide biosynthetic process"/>
    <property type="evidence" value="ECO:0007669"/>
    <property type="project" value="TreeGrafter"/>
</dbReference>
<dbReference type="PROSITE" id="PS00455">
    <property type="entry name" value="AMP_BINDING"/>
    <property type="match status" value="1"/>
</dbReference>
<dbReference type="PANTHER" id="PTHR45527:SF1">
    <property type="entry name" value="FATTY ACID SYNTHASE"/>
    <property type="match status" value="1"/>
</dbReference>
<evidence type="ECO:0000313" key="5">
    <source>
        <dbReference type="EMBL" id="OZI62423.1"/>
    </source>
</evidence>
<keyword evidence="2" id="KW-0597">Phosphoprotein</keyword>
<dbReference type="InterPro" id="IPR006162">
    <property type="entry name" value="Ppantetheine_attach_site"/>
</dbReference>
<dbReference type="InterPro" id="IPR010071">
    <property type="entry name" value="AA_adenyl_dom"/>
</dbReference>
<feature type="region of interest" description="Disordered" evidence="3">
    <location>
        <begin position="1"/>
        <end position="26"/>
    </location>
</feature>
<dbReference type="PROSITE" id="PS00012">
    <property type="entry name" value="PHOSPHOPANTETHEINE"/>
    <property type="match status" value="1"/>
</dbReference>
<dbReference type="InterPro" id="IPR020845">
    <property type="entry name" value="AMP-binding_CS"/>
</dbReference>
<proteinExistence type="predicted"/>
<evidence type="ECO:0000313" key="6">
    <source>
        <dbReference type="Proteomes" id="UP000215767"/>
    </source>
</evidence>
<dbReference type="Pfam" id="PF00550">
    <property type="entry name" value="PP-binding"/>
    <property type="match status" value="1"/>
</dbReference>
<organism evidence="5 6">
    <name type="scientific">Bordetella genomosp. 11</name>
    <dbReference type="NCBI Taxonomy" id="1416808"/>
    <lineage>
        <taxon>Bacteria</taxon>
        <taxon>Pseudomonadati</taxon>
        <taxon>Pseudomonadota</taxon>
        <taxon>Betaproteobacteria</taxon>
        <taxon>Burkholderiales</taxon>
        <taxon>Alcaligenaceae</taxon>
        <taxon>Bordetella</taxon>
    </lineage>
</organism>